<feature type="region of interest" description="Disordered" evidence="1">
    <location>
        <begin position="140"/>
        <end position="179"/>
    </location>
</feature>
<name>A0AAV9WSP6_9PEZI</name>
<proteinExistence type="predicted"/>
<dbReference type="AlphaFoldDB" id="A0AAV9WSP6"/>
<feature type="region of interest" description="Disordered" evidence="1">
    <location>
        <begin position="303"/>
        <end position="346"/>
    </location>
</feature>
<feature type="compositionally biased region" description="Basic and acidic residues" evidence="1">
    <location>
        <begin position="22"/>
        <end position="32"/>
    </location>
</feature>
<accession>A0AAV9WSP6</accession>
<evidence type="ECO:0000313" key="3">
    <source>
        <dbReference type="Proteomes" id="UP001365542"/>
    </source>
</evidence>
<feature type="region of interest" description="Disordered" evidence="1">
    <location>
        <begin position="1"/>
        <end position="35"/>
    </location>
</feature>
<organism evidence="2 3">
    <name type="scientific">Orbilia ellipsospora</name>
    <dbReference type="NCBI Taxonomy" id="2528407"/>
    <lineage>
        <taxon>Eukaryota</taxon>
        <taxon>Fungi</taxon>
        <taxon>Dikarya</taxon>
        <taxon>Ascomycota</taxon>
        <taxon>Pezizomycotina</taxon>
        <taxon>Orbiliomycetes</taxon>
        <taxon>Orbiliales</taxon>
        <taxon>Orbiliaceae</taxon>
        <taxon>Orbilia</taxon>
    </lineage>
</organism>
<reference evidence="2 3" key="1">
    <citation type="submission" date="2019-10" db="EMBL/GenBank/DDBJ databases">
        <authorList>
            <person name="Palmer J.M."/>
        </authorList>
    </citation>
    <scope>NUCLEOTIDE SEQUENCE [LARGE SCALE GENOMIC DNA]</scope>
    <source>
        <strain evidence="2 3">TWF694</strain>
    </source>
</reference>
<dbReference type="Proteomes" id="UP001365542">
    <property type="component" value="Unassembled WGS sequence"/>
</dbReference>
<comment type="caution">
    <text evidence="2">The sequence shown here is derived from an EMBL/GenBank/DDBJ whole genome shotgun (WGS) entry which is preliminary data.</text>
</comment>
<sequence length="422" mass="47524">MANSKPGNEHGKFGQSFDDDVESLRSSKEKKGVGKGKTYHQLTGAEFEYLYITEGLGMSRTYFCEYLMEKDKVKPLEVAEHKKTQKVIVSALNIPITPQKKVFLINTSDYGDDISADIPKKIYESMADLEVTLRKSEIESSKNYQEQIARRQQIPGPSRIPHIRSSPNTSIYSRSSKSDDSEDLYIKRHTFDPYKAHRPTQIRPMGVGHDGKKVELSLPKRTDFKRGMTAHQIPQIVQRRTSPNITRDTATKQRLAGSTYSPGAPRRLPPASYDISLTAASKIKVQRQIRSLVQIQNAIESGSLSDNTSIGERPETPSEASGESDFVSTLGPMQRPSHPRDLPWLPPELYPPPASHELPGGRGFRKYKALIAYCRYFRVDMGDPSAQEAIDRFEVMWISINGETSHSSRQLSSHSFPRSGYF</sequence>
<dbReference type="EMBL" id="JAVHJO010000017">
    <property type="protein sequence ID" value="KAK6525164.1"/>
    <property type="molecule type" value="Genomic_DNA"/>
</dbReference>
<evidence type="ECO:0000313" key="2">
    <source>
        <dbReference type="EMBL" id="KAK6525164.1"/>
    </source>
</evidence>
<protein>
    <submittedName>
        <fullName evidence="2">Uncharacterized protein</fullName>
    </submittedName>
</protein>
<keyword evidence="3" id="KW-1185">Reference proteome</keyword>
<gene>
    <name evidence="2" type="ORF">TWF694_005310</name>
</gene>
<evidence type="ECO:0000256" key="1">
    <source>
        <dbReference type="SAM" id="MobiDB-lite"/>
    </source>
</evidence>